<dbReference type="Gene3D" id="3.20.20.80">
    <property type="entry name" value="Glycosidases"/>
    <property type="match status" value="1"/>
</dbReference>
<evidence type="ECO:0000259" key="11">
    <source>
        <dbReference type="PROSITE" id="PS51910"/>
    </source>
</evidence>
<keyword evidence="13" id="KW-1185">Reference proteome</keyword>
<evidence type="ECO:0000256" key="5">
    <source>
        <dbReference type="ARBA" id="ARBA00023277"/>
    </source>
</evidence>
<feature type="chain" id="PRO_5046931705" description="chitinase" evidence="10">
    <location>
        <begin position="28"/>
        <end position="317"/>
    </location>
</feature>
<reference evidence="12 13" key="1">
    <citation type="submission" date="2024-03" db="EMBL/GenBank/DDBJ databases">
        <title>Genome-scale model development and genomic sequencing of the oleaginous clade Lipomyces.</title>
        <authorList>
            <consortium name="Lawrence Berkeley National Laboratory"/>
            <person name="Czajka J.J."/>
            <person name="Han Y."/>
            <person name="Kim J."/>
            <person name="Mondo S.J."/>
            <person name="Hofstad B.A."/>
            <person name="Robles A."/>
            <person name="Haridas S."/>
            <person name="Riley R."/>
            <person name="LaButti K."/>
            <person name="Pangilinan J."/>
            <person name="Andreopoulos W."/>
            <person name="Lipzen A."/>
            <person name="Yan J."/>
            <person name="Wang M."/>
            <person name="Ng V."/>
            <person name="Grigoriev I.V."/>
            <person name="Spatafora J.W."/>
            <person name="Magnuson J.K."/>
            <person name="Baker S.E."/>
            <person name="Pomraning K.R."/>
        </authorList>
    </citation>
    <scope>NUCLEOTIDE SEQUENCE [LARGE SCALE GENOMIC DNA]</scope>
    <source>
        <strain evidence="12 13">Phaff 52-87</strain>
    </source>
</reference>
<keyword evidence="3 8" id="KW-0378">Hydrolase</keyword>
<evidence type="ECO:0000256" key="7">
    <source>
        <dbReference type="ARBA" id="ARBA00023326"/>
    </source>
</evidence>
<comment type="similarity">
    <text evidence="9">Belongs to the glycosyl hydrolase 18 family.</text>
</comment>
<dbReference type="InterPro" id="IPR001579">
    <property type="entry name" value="Glyco_hydro_18_chit_AS"/>
</dbReference>
<dbReference type="RefSeq" id="XP_064765456.1">
    <property type="nucleotide sequence ID" value="XM_064910584.1"/>
</dbReference>
<dbReference type="Pfam" id="PF00704">
    <property type="entry name" value="Glyco_hydro_18"/>
    <property type="match status" value="1"/>
</dbReference>
<evidence type="ECO:0000256" key="6">
    <source>
        <dbReference type="ARBA" id="ARBA00023295"/>
    </source>
</evidence>
<feature type="signal peptide" evidence="10">
    <location>
        <begin position="1"/>
        <end position="27"/>
    </location>
</feature>
<dbReference type="PROSITE" id="PS51910">
    <property type="entry name" value="GH18_2"/>
    <property type="match status" value="1"/>
</dbReference>
<keyword evidence="5" id="KW-0119">Carbohydrate metabolism</keyword>
<dbReference type="PANTHER" id="PTHR45708">
    <property type="entry name" value="ENDOCHITINASE"/>
    <property type="match status" value="1"/>
</dbReference>
<gene>
    <name evidence="12" type="ORF">BZA70DRAFT_242953</name>
</gene>
<dbReference type="PANTHER" id="PTHR45708:SF49">
    <property type="entry name" value="ENDOCHITINASE"/>
    <property type="match status" value="1"/>
</dbReference>
<evidence type="ECO:0000256" key="1">
    <source>
        <dbReference type="ARBA" id="ARBA00000822"/>
    </source>
</evidence>
<proteinExistence type="inferred from homology"/>
<keyword evidence="6 8" id="KW-0326">Glycosidase</keyword>
<sequence>MVKYRFWLFTSKLLALLGSNAIQHVLADFDASANSNLAMYWGQNSYGEVGSQDDLSSYCEDSTNDILLLSFVTVFFGTGDLPEINFAGSCEGSYFDDSELLDCPTIASDIVTCQDNGKKIFLSLGGSSGSYGFDNDTEAEEFATTIWDIFGGGSSDTRPFGTAVVDGFDLDIEGGSSTGYSAFVTKMRNYYDEYVAAGGKQMYISGAPQCPIPDSFLNDAMETSYFDFYFVQFYNNYCGINFWEEGTSTTFNFDAWDTFAQSSGYNPDAKVYLGVSASSDAAGTGYVDIDTLTTVISELASTYTSFGGVMMWYVCQF</sequence>
<feature type="domain" description="GH18" evidence="11">
    <location>
        <begin position="35"/>
        <end position="317"/>
    </location>
</feature>
<evidence type="ECO:0000256" key="2">
    <source>
        <dbReference type="ARBA" id="ARBA00012729"/>
    </source>
</evidence>
<dbReference type="EC" id="3.2.1.14" evidence="2"/>
<accession>A0ABR1EZX7</accession>
<dbReference type="InterPro" id="IPR001223">
    <property type="entry name" value="Glyco_hydro18_cat"/>
</dbReference>
<dbReference type="InterPro" id="IPR017853">
    <property type="entry name" value="GH"/>
</dbReference>
<evidence type="ECO:0000256" key="4">
    <source>
        <dbReference type="ARBA" id="ARBA00023024"/>
    </source>
</evidence>
<dbReference type="SUPFAM" id="SSF51445">
    <property type="entry name" value="(Trans)glycosidases"/>
    <property type="match status" value="1"/>
</dbReference>
<evidence type="ECO:0000256" key="3">
    <source>
        <dbReference type="ARBA" id="ARBA00022801"/>
    </source>
</evidence>
<protein>
    <recommendedName>
        <fullName evidence="2">chitinase</fullName>
        <ecNumber evidence="2">3.2.1.14</ecNumber>
    </recommendedName>
</protein>
<organism evidence="12 13">
    <name type="scientific">Myxozyma melibiosi</name>
    <dbReference type="NCBI Taxonomy" id="54550"/>
    <lineage>
        <taxon>Eukaryota</taxon>
        <taxon>Fungi</taxon>
        <taxon>Dikarya</taxon>
        <taxon>Ascomycota</taxon>
        <taxon>Saccharomycotina</taxon>
        <taxon>Lipomycetes</taxon>
        <taxon>Lipomycetales</taxon>
        <taxon>Lipomycetaceae</taxon>
        <taxon>Myxozyma</taxon>
    </lineage>
</organism>
<evidence type="ECO:0000313" key="12">
    <source>
        <dbReference type="EMBL" id="KAK7202423.1"/>
    </source>
</evidence>
<dbReference type="PROSITE" id="PS01095">
    <property type="entry name" value="GH18_1"/>
    <property type="match status" value="1"/>
</dbReference>
<keyword evidence="7" id="KW-0624">Polysaccharide degradation</keyword>
<evidence type="ECO:0000256" key="8">
    <source>
        <dbReference type="RuleBase" id="RU000489"/>
    </source>
</evidence>
<dbReference type="GeneID" id="90036096"/>
<evidence type="ECO:0000256" key="9">
    <source>
        <dbReference type="RuleBase" id="RU004453"/>
    </source>
</evidence>
<dbReference type="GO" id="GO:0016787">
    <property type="term" value="F:hydrolase activity"/>
    <property type="evidence" value="ECO:0007669"/>
    <property type="project" value="UniProtKB-KW"/>
</dbReference>
<keyword evidence="4" id="KW-0146">Chitin degradation</keyword>
<dbReference type="Proteomes" id="UP001498771">
    <property type="component" value="Unassembled WGS sequence"/>
</dbReference>
<comment type="catalytic activity">
    <reaction evidence="1">
        <text>Random endo-hydrolysis of N-acetyl-beta-D-glucosaminide (1-&gt;4)-beta-linkages in chitin and chitodextrins.</text>
        <dbReference type="EC" id="3.2.1.14"/>
    </reaction>
</comment>
<comment type="caution">
    <text evidence="12">The sequence shown here is derived from an EMBL/GenBank/DDBJ whole genome shotgun (WGS) entry which is preliminary data.</text>
</comment>
<keyword evidence="10" id="KW-0732">Signal</keyword>
<evidence type="ECO:0000313" key="13">
    <source>
        <dbReference type="Proteomes" id="UP001498771"/>
    </source>
</evidence>
<name>A0ABR1EZX7_9ASCO</name>
<dbReference type="InterPro" id="IPR050542">
    <property type="entry name" value="Glycosyl_Hydrlase18_Chitinase"/>
</dbReference>
<evidence type="ECO:0000256" key="10">
    <source>
        <dbReference type="SAM" id="SignalP"/>
    </source>
</evidence>
<dbReference type="EMBL" id="JBBJBU010000018">
    <property type="protein sequence ID" value="KAK7202423.1"/>
    <property type="molecule type" value="Genomic_DNA"/>
</dbReference>